<accession>A0AAV5DGW7</accession>
<evidence type="ECO:0000256" key="3">
    <source>
        <dbReference type="ARBA" id="ARBA00022692"/>
    </source>
</evidence>
<keyword evidence="8" id="KW-1185">Reference proteome</keyword>
<evidence type="ECO:0000256" key="1">
    <source>
        <dbReference type="ARBA" id="ARBA00004141"/>
    </source>
</evidence>
<comment type="caution">
    <text evidence="7">The sequence shown here is derived from an EMBL/GenBank/DDBJ whole genome shotgun (WGS) entry which is preliminary data.</text>
</comment>
<dbReference type="Proteomes" id="UP001054889">
    <property type="component" value="Unassembled WGS sequence"/>
</dbReference>
<evidence type="ECO:0000256" key="5">
    <source>
        <dbReference type="ARBA" id="ARBA00023136"/>
    </source>
</evidence>
<comment type="subcellular location">
    <subcellularLocation>
        <location evidence="1">Membrane</location>
        <topology evidence="1">Multi-pass membrane protein</topology>
    </subcellularLocation>
</comment>
<keyword evidence="3" id="KW-0812">Transmembrane</keyword>
<gene>
    <name evidence="7" type="primary">ga27437</name>
    <name evidence="7" type="ORF">PR202_ga27437</name>
</gene>
<proteinExistence type="inferred from homology"/>
<dbReference type="InterPro" id="IPR019547">
    <property type="entry name" value="Lipid_desat"/>
</dbReference>
<feature type="domain" description="Lipid desaturase" evidence="6">
    <location>
        <begin position="150"/>
        <end position="230"/>
    </location>
</feature>
<dbReference type="GO" id="GO:0016020">
    <property type="term" value="C:membrane"/>
    <property type="evidence" value="ECO:0007669"/>
    <property type="project" value="UniProtKB-SubCell"/>
</dbReference>
<evidence type="ECO:0000256" key="4">
    <source>
        <dbReference type="ARBA" id="ARBA00022989"/>
    </source>
</evidence>
<dbReference type="PANTHER" id="PTHR48231:SF1">
    <property type="entry name" value="OS08G0187900 PROTEIN"/>
    <property type="match status" value="1"/>
</dbReference>
<comment type="similarity">
    <text evidence="2">Belongs to the fatty acid desaturase CarF family.</text>
</comment>
<dbReference type="PANTHER" id="PTHR48231">
    <property type="entry name" value="TMEM189_B_DMAIN DOMAIN-CONTAINING PROTEIN"/>
    <property type="match status" value="1"/>
</dbReference>
<protein>
    <recommendedName>
        <fullName evidence="6">Lipid desaturase domain-containing protein</fullName>
    </recommendedName>
</protein>
<organism evidence="7 8">
    <name type="scientific">Eleusine coracana subsp. coracana</name>
    <dbReference type="NCBI Taxonomy" id="191504"/>
    <lineage>
        <taxon>Eukaryota</taxon>
        <taxon>Viridiplantae</taxon>
        <taxon>Streptophyta</taxon>
        <taxon>Embryophyta</taxon>
        <taxon>Tracheophyta</taxon>
        <taxon>Spermatophyta</taxon>
        <taxon>Magnoliopsida</taxon>
        <taxon>Liliopsida</taxon>
        <taxon>Poales</taxon>
        <taxon>Poaceae</taxon>
        <taxon>PACMAD clade</taxon>
        <taxon>Chloridoideae</taxon>
        <taxon>Cynodonteae</taxon>
        <taxon>Eleusininae</taxon>
        <taxon>Eleusine</taxon>
    </lineage>
</organism>
<sequence>MITMTSCSESSGVPAPVCFSPPLTKNLHEHPASPMSMLSPVAATDDESRGVCYHLPFDCAVPPDEESRRVLPPSGMLQTCPHHLPPTVNAALEQYSPSDQCIKHNASLGYDGHDKQVTAAARSRVDAGRLGSHPLLPHHVLSPRRLCHRAWAHERPSRLPPPPPPPGVEFLQAAGVLVSRSQHAGHHRPPYNTNYCTVSGMWNGVLDRFRVFQALEKVICLGMGVKPRYWGGLDGTCQRRTGRNMSEIMMPPQRSSHSRHQTVYITCTHETSSLQNLWWKRYAKFVDDQLSNAYIRIT</sequence>
<name>A0AAV5DGW7_ELECO</name>
<reference evidence="7" key="1">
    <citation type="journal article" date="2018" name="DNA Res.">
        <title>Multiple hybrid de novo genome assembly of finger millet, an orphan allotetraploid crop.</title>
        <authorList>
            <person name="Hatakeyama M."/>
            <person name="Aluri S."/>
            <person name="Balachadran M.T."/>
            <person name="Sivarajan S.R."/>
            <person name="Patrignani A."/>
            <person name="Gruter S."/>
            <person name="Poveda L."/>
            <person name="Shimizu-Inatsugi R."/>
            <person name="Baeten J."/>
            <person name="Francoijs K.J."/>
            <person name="Nataraja K.N."/>
            <person name="Reddy Y.A.N."/>
            <person name="Phadnis S."/>
            <person name="Ravikumar R.L."/>
            <person name="Schlapbach R."/>
            <person name="Sreeman S.M."/>
            <person name="Shimizu K.K."/>
        </authorList>
    </citation>
    <scope>NUCLEOTIDE SEQUENCE</scope>
</reference>
<evidence type="ECO:0000313" key="8">
    <source>
        <dbReference type="Proteomes" id="UP001054889"/>
    </source>
</evidence>
<evidence type="ECO:0000256" key="2">
    <source>
        <dbReference type="ARBA" id="ARBA00007620"/>
    </source>
</evidence>
<evidence type="ECO:0000259" key="6">
    <source>
        <dbReference type="Pfam" id="PF10520"/>
    </source>
</evidence>
<dbReference type="AlphaFoldDB" id="A0AAV5DGW7"/>
<dbReference type="EMBL" id="BQKI01000016">
    <property type="protein sequence ID" value="GJN09431.1"/>
    <property type="molecule type" value="Genomic_DNA"/>
</dbReference>
<keyword evidence="5" id="KW-0472">Membrane</keyword>
<keyword evidence="4" id="KW-1133">Transmembrane helix</keyword>
<reference evidence="7" key="2">
    <citation type="submission" date="2021-12" db="EMBL/GenBank/DDBJ databases">
        <title>Resequencing data analysis of finger millet.</title>
        <authorList>
            <person name="Hatakeyama M."/>
            <person name="Aluri S."/>
            <person name="Balachadran M.T."/>
            <person name="Sivarajan S.R."/>
            <person name="Poveda L."/>
            <person name="Shimizu-Inatsugi R."/>
            <person name="Schlapbach R."/>
            <person name="Sreeman S.M."/>
            <person name="Shimizu K.K."/>
        </authorList>
    </citation>
    <scope>NUCLEOTIDE SEQUENCE</scope>
</reference>
<evidence type="ECO:0000313" key="7">
    <source>
        <dbReference type="EMBL" id="GJN09431.1"/>
    </source>
</evidence>
<dbReference type="Pfam" id="PF10520">
    <property type="entry name" value="Lipid_desat"/>
    <property type="match status" value="1"/>
</dbReference>